<evidence type="ECO:0000256" key="1">
    <source>
        <dbReference type="SAM" id="MobiDB-lite"/>
    </source>
</evidence>
<proteinExistence type="predicted"/>
<accession>A0A553MT22</accession>
<evidence type="ECO:0000313" key="2">
    <source>
        <dbReference type="EMBL" id="TRY56330.1"/>
    </source>
</evidence>
<comment type="caution">
    <text evidence="2">The sequence shown here is derived from an EMBL/GenBank/DDBJ whole genome shotgun (WGS) entry which is preliminary data.</text>
</comment>
<protein>
    <submittedName>
        <fullName evidence="2">Uncharacterized protein</fullName>
    </submittedName>
</protein>
<dbReference type="AlphaFoldDB" id="A0A553MT22"/>
<keyword evidence="3" id="KW-1185">Reference proteome</keyword>
<feature type="compositionally biased region" description="Polar residues" evidence="1">
    <location>
        <begin position="1"/>
        <end position="16"/>
    </location>
</feature>
<feature type="region of interest" description="Disordered" evidence="1">
    <location>
        <begin position="77"/>
        <end position="103"/>
    </location>
</feature>
<feature type="compositionally biased region" description="Basic and acidic residues" evidence="1">
    <location>
        <begin position="80"/>
        <end position="99"/>
    </location>
</feature>
<name>A0A553MT22_9TELE</name>
<feature type="region of interest" description="Disordered" evidence="1">
    <location>
        <begin position="1"/>
        <end position="20"/>
    </location>
</feature>
<sequence length="115" mass="12623">MRSRVNQKTPSNQRQSLDGHHCLGKQPLFFSGGAKQCPHCPGGRLIRAQGGVGTLSSSEGIEGDSFWGIHFGLWSTQGGGERERERERERGLNRGEDLIRPGSLHTSGIKRCLVK</sequence>
<dbReference type="Proteomes" id="UP000316079">
    <property type="component" value="Unassembled WGS sequence"/>
</dbReference>
<evidence type="ECO:0000313" key="3">
    <source>
        <dbReference type="Proteomes" id="UP000316079"/>
    </source>
</evidence>
<dbReference type="EMBL" id="SRMA01027287">
    <property type="protein sequence ID" value="TRY56330.1"/>
    <property type="molecule type" value="Genomic_DNA"/>
</dbReference>
<organism evidence="2 3">
    <name type="scientific">Danionella cerebrum</name>
    <dbReference type="NCBI Taxonomy" id="2873325"/>
    <lineage>
        <taxon>Eukaryota</taxon>
        <taxon>Metazoa</taxon>
        <taxon>Chordata</taxon>
        <taxon>Craniata</taxon>
        <taxon>Vertebrata</taxon>
        <taxon>Euteleostomi</taxon>
        <taxon>Actinopterygii</taxon>
        <taxon>Neopterygii</taxon>
        <taxon>Teleostei</taxon>
        <taxon>Ostariophysi</taxon>
        <taxon>Cypriniformes</taxon>
        <taxon>Danionidae</taxon>
        <taxon>Danioninae</taxon>
        <taxon>Danionella</taxon>
    </lineage>
</organism>
<gene>
    <name evidence="2" type="ORF">DNTS_031860</name>
</gene>
<reference evidence="2 3" key="1">
    <citation type="journal article" date="2019" name="Sci. Data">
        <title>Hybrid genome assembly and annotation of Danionella translucida.</title>
        <authorList>
            <person name="Kadobianskyi M."/>
            <person name="Schulze L."/>
            <person name="Schuelke M."/>
            <person name="Judkewitz B."/>
        </authorList>
    </citation>
    <scope>NUCLEOTIDE SEQUENCE [LARGE SCALE GENOMIC DNA]</scope>
    <source>
        <strain evidence="2 3">Bolton</strain>
    </source>
</reference>